<sequence>MENQHESQSGSDINVQTTTSESSKRNTKAKAPAPANNNTATATAAATTPTKRNKSMRACDECRKRKVKCDGVQPCSKCRKSEIECVFAKLPPKRGPPKQYIELLEARLQLVEKALQSIDGPARRILDNALLGSVGGNNENTATRQDENTITPTTSSPIPTSTAMASYSSNSNNTIDPFGINEIGQAMYVNDVPERIDRIANLYGGEATQFISHHRDTTIMGQRRDNAMETDIKEESSSSASLLPPEVSQSLIETYFAHVHKFVPMIHNPMFYKQIGTATDIDPPSPLLLFAMCAVASRWTNECNNNNSSNVSSSSSSLSSPPPPSSSVPGFGYYQRAFAKVEEYSDAPRLSTIQGLVLLTKYQEYYKRLGFFRRPGLYLGIAAKMCNDLGLPQMESTPRPGQDPQEHEAKKRTFWTVFIYDLMMSIEQAREPYFSNADCTTEYPSVTSEEGPWLEEVVTSNIALIQLSRTLSEIYATIRRVTARQNAQGEKRSPVQVLEEQGKLFLLHTHLENFIHELPATLSYAPTMQIIAGVLPPYPAEKQAIGNVFAAFLHMTYHFSMILLHRHYLLHPLPAGAINNNDMMEPYQHQQLCAWAASNITAITETLLETQPLDVFSYPTRGVQHTIHCLTSAATVHHYEMSNPDKMIAEVAQQQYSRTLSILNRLAAESPAIELQSHIKEQDAELAQLYGRMVVDPARAVSSAGDSNNHPTPVSMATAPPQPPPPPATPMPQQDPLALSSDTSSASSSPVMSSPARGIRRHTLTGPGSHLMQMAMNNTPPQQQQQQQQTMPYMLDGGGATSLFNSSAAFSDPSRFASLMMRGGTTNMAIYNHHQQPLPVQQQAQHLGNPQAYLQRKSRLRHPMSYSQEDLRSLRRAHMNKPLGGGSNWPPAHARGSPIPPDFVYDSSSSTVMESGNQHQQQPRLARSLRRQSSMTAMMPSYYAQRQQQLPLRRQPSHHPSTALPHQPFSSHHHQQPLHHHHHPSPPRMPTVATTPPSLNHPRRHTISIPSEPSASTIVPAYMNNPTPPHAAAQQQQASSFDQQQPPIDPFISDTTMMNLDTMSATTPSDYAYSPAVSTPMDTATTPVSTPAGMMVMDSSNNDTIMNDLMLQMGAAGQQWSIPGGGFDHTTSSSPGPFVEDIQRSEGHVI</sequence>
<dbReference type="SMART" id="SM00906">
    <property type="entry name" value="Fungal_trans"/>
    <property type="match status" value="1"/>
</dbReference>
<dbReference type="PROSITE" id="PS00463">
    <property type="entry name" value="ZN2_CY6_FUNGAL_1"/>
    <property type="match status" value="1"/>
</dbReference>
<dbReference type="GO" id="GO:0006351">
    <property type="term" value="P:DNA-templated transcription"/>
    <property type="evidence" value="ECO:0007669"/>
    <property type="project" value="InterPro"/>
</dbReference>
<keyword evidence="6" id="KW-0804">Transcription</keyword>
<evidence type="ECO:0000256" key="8">
    <source>
        <dbReference type="SAM" id="MobiDB-lite"/>
    </source>
</evidence>
<keyword evidence="2" id="KW-0479">Metal-binding</keyword>
<keyword evidence="7" id="KW-0539">Nucleus</keyword>
<feature type="region of interest" description="Disordered" evidence="8">
    <location>
        <begin position="1128"/>
        <end position="1150"/>
    </location>
</feature>
<feature type="compositionally biased region" description="Low complexity" evidence="8">
    <location>
        <begin position="740"/>
        <end position="754"/>
    </location>
</feature>
<feature type="region of interest" description="Disordered" evidence="8">
    <location>
        <begin position="946"/>
        <end position="1050"/>
    </location>
</feature>
<dbReference type="InterPro" id="IPR001138">
    <property type="entry name" value="Zn2Cys6_DnaBD"/>
</dbReference>
<proteinExistence type="predicted"/>
<feature type="compositionally biased region" description="Polar residues" evidence="8">
    <location>
        <begin position="906"/>
        <end position="923"/>
    </location>
</feature>
<feature type="compositionally biased region" description="Basic residues" evidence="8">
    <location>
        <begin position="971"/>
        <end position="985"/>
    </location>
</feature>
<dbReference type="SMART" id="SM00066">
    <property type="entry name" value="GAL4"/>
    <property type="match status" value="1"/>
</dbReference>
<keyword evidence="3" id="KW-0862">Zinc</keyword>
<dbReference type="GO" id="GO:0000981">
    <property type="term" value="F:DNA-binding transcription factor activity, RNA polymerase II-specific"/>
    <property type="evidence" value="ECO:0007669"/>
    <property type="project" value="InterPro"/>
</dbReference>
<dbReference type="GeneID" id="83210032"/>
<dbReference type="CDD" id="cd12148">
    <property type="entry name" value="fungal_TF_MHR"/>
    <property type="match status" value="1"/>
</dbReference>
<feature type="region of interest" description="Disordered" evidence="8">
    <location>
        <begin position="701"/>
        <end position="789"/>
    </location>
</feature>
<dbReference type="GO" id="GO:0005634">
    <property type="term" value="C:nucleus"/>
    <property type="evidence" value="ECO:0007669"/>
    <property type="project" value="UniProtKB-SubCell"/>
</dbReference>
<evidence type="ECO:0000259" key="9">
    <source>
        <dbReference type="PROSITE" id="PS50048"/>
    </source>
</evidence>
<dbReference type="RefSeq" id="XP_058346720.1">
    <property type="nucleotide sequence ID" value="XM_058482696.1"/>
</dbReference>
<evidence type="ECO:0000256" key="4">
    <source>
        <dbReference type="ARBA" id="ARBA00023015"/>
    </source>
</evidence>
<comment type="caution">
    <text evidence="10">The sequence shown here is derived from an EMBL/GenBank/DDBJ whole genome shotgun (WGS) entry which is preliminary data.</text>
</comment>
<dbReference type="Gene3D" id="4.10.240.10">
    <property type="entry name" value="Zn(2)-C6 fungal-type DNA-binding domain"/>
    <property type="match status" value="1"/>
</dbReference>
<evidence type="ECO:0000256" key="6">
    <source>
        <dbReference type="ARBA" id="ARBA00023163"/>
    </source>
</evidence>
<dbReference type="InterPro" id="IPR007219">
    <property type="entry name" value="XnlR_reg_dom"/>
</dbReference>
<dbReference type="PANTHER" id="PTHR31313">
    <property type="entry name" value="TY1 ENHANCER ACTIVATOR"/>
    <property type="match status" value="1"/>
</dbReference>
<keyword evidence="5" id="KW-0238">DNA-binding</keyword>
<feature type="compositionally biased region" description="Low complexity" evidence="8">
    <location>
        <begin position="149"/>
        <end position="162"/>
    </location>
</feature>
<evidence type="ECO:0000256" key="3">
    <source>
        <dbReference type="ARBA" id="ARBA00022833"/>
    </source>
</evidence>
<feature type="compositionally biased region" description="Pro residues" evidence="8">
    <location>
        <begin position="720"/>
        <end position="730"/>
    </location>
</feature>
<dbReference type="PROSITE" id="PS50048">
    <property type="entry name" value="ZN2_CY6_FUNGAL_2"/>
    <property type="match status" value="1"/>
</dbReference>
<feature type="compositionally biased region" description="Low complexity" evidence="8">
    <location>
        <begin position="29"/>
        <end position="50"/>
    </location>
</feature>
<dbReference type="SUPFAM" id="SSF57701">
    <property type="entry name" value="Zn2/Cys6 DNA-binding domain"/>
    <property type="match status" value="1"/>
</dbReference>
<feature type="compositionally biased region" description="Low complexity" evidence="8">
    <location>
        <begin position="1030"/>
        <end position="1046"/>
    </location>
</feature>
<dbReference type="CDD" id="cd00067">
    <property type="entry name" value="GAL4"/>
    <property type="match status" value="1"/>
</dbReference>
<gene>
    <name evidence="10" type="ORF">O0I10_002616</name>
</gene>
<keyword evidence="4" id="KW-0805">Transcription regulation</keyword>
<name>A0AAD7Y2Q2_9FUNG</name>
<dbReference type="Pfam" id="PF00172">
    <property type="entry name" value="Zn_clus"/>
    <property type="match status" value="1"/>
</dbReference>
<accession>A0AAD7Y2Q2</accession>
<feature type="region of interest" description="Disordered" evidence="8">
    <location>
        <begin position="906"/>
        <end position="932"/>
    </location>
</feature>
<feature type="compositionally biased region" description="Polar residues" evidence="8">
    <location>
        <begin position="1"/>
        <end position="21"/>
    </location>
</feature>
<feature type="region of interest" description="Disordered" evidence="8">
    <location>
        <begin position="133"/>
        <end position="168"/>
    </location>
</feature>
<dbReference type="GO" id="GO:0003677">
    <property type="term" value="F:DNA binding"/>
    <property type="evidence" value="ECO:0007669"/>
    <property type="project" value="UniProtKB-KW"/>
</dbReference>
<evidence type="ECO:0000256" key="7">
    <source>
        <dbReference type="ARBA" id="ARBA00023242"/>
    </source>
</evidence>
<dbReference type="Pfam" id="PF04082">
    <property type="entry name" value="Fungal_trans"/>
    <property type="match status" value="1"/>
</dbReference>
<feature type="region of interest" description="Disordered" evidence="8">
    <location>
        <begin position="1"/>
        <end position="57"/>
    </location>
</feature>
<dbReference type="GO" id="GO:0008270">
    <property type="term" value="F:zinc ion binding"/>
    <property type="evidence" value="ECO:0007669"/>
    <property type="project" value="InterPro"/>
</dbReference>
<dbReference type="InterPro" id="IPR051615">
    <property type="entry name" value="Transcr_Regulatory_Elem"/>
</dbReference>
<dbReference type="AlphaFoldDB" id="A0AAD7Y2Q2"/>
<evidence type="ECO:0000256" key="5">
    <source>
        <dbReference type="ARBA" id="ARBA00023125"/>
    </source>
</evidence>
<evidence type="ECO:0000256" key="1">
    <source>
        <dbReference type="ARBA" id="ARBA00004123"/>
    </source>
</evidence>
<organism evidence="10 11">
    <name type="scientific">Lichtheimia ornata</name>
    <dbReference type="NCBI Taxonomy" id="688661"/>
    <lineage>
        <taxon>Eukaryota</taxon>
        <taxon>Fungi</taxon>
        <taxon>Fungi incertae sedis</taxon>
        <taxon>Mucoromycota</taxon>
        <taxon>Mucoromycotina</taxon>
        <taxon>Mucoromycetes</taxon>
        <taxon>Mucorales</taxon>
        <taxon>Lichtheimiaceae</taxon>
        <taxon>Lichtheimia</taxon>
    </lineage>
</organism>
<evidence type="ECO:0000313" key="10">
    <source>
        <dbReference type="EMBL" id="KAJ8661807.1"/>
    </source>
</evidence>
<reference evidence="10 11" key="1">
    <citation type="submission" date="2023-03" db="EMBL/GenBank/DDBJ databases">
        <title>Genome sequence of Lichtheimia ornata CBS 291.66.</title>
        <authorList>
            <person name="Mohabir J.T."/>
            <person name="Shea T.P."/>
            <person name="Kurbessoian T."/>
            <person name="Berby B."/>
            <person name="Fontaine J."/>
            <person name="Livny J."/>
            <person name="Gnirke A."/>
            <person name="Stajich J.E."/>
            <person name="Cuomo C.A."/>
        </authorList>
    </citation>
    <scope>NUCLEOTIDE SEQUENCE [LARGE SCALE GENOMIC DNA]</scope>
    <source>
        <strain evidence="10">CBS 291.66</strain>
    </source>
</reference>
<evidence type="ECO:0000256" key="2">
    <source>
        <dbReference type="ARBA" id="ARBA00022723"/>
    </source>
</evidence>
<feature type="compositionally biased region" description="Polar residues" evidence="8">
    <location>
        <begin position="1008"/>
        <end position="1017"/>
    </location>
</feature>
<dbReference type="EMBL" id="JARTCD010000007">
    <property type="protein sequence ID" value="KAJ8661807.1"/>
    <property type="molecule type" value="Genomic_DNA"/>
</dbReference>
<dbReference type="PANTHER" id="PTHR31313:SF81">
    <property type="entry name" value="TY1 ENHANCER ACTIVATOR"/>
    <property type="match status" value="1"/>
</dbReference>
<evidence type="ECO:0000313" key="11">
    <source>
        <dbReference type="Proteomes" id="UP001234581"/>
    </source>
</evidence>
<keyword evidence="11" id="KW-1185">Reference proteome</keyword>
<feature type="domain" description="Zn(2)-C6 fungal-type" evidence="9">
    <location>
        <begin position="58"/>
        <end position="87"/>
    </location>
</feature>
<protein>
    <recommendedName>
        <fullName evidence="9">Zn(2)-C6 fungal-type domain-containing protein</fullName>
    </recommendedName>
</protein>
<comment type="subcellular location">
    <subcellularLocation>
        <location evidence="1">Nucleus</location>
    </subcellularLocation>
</comment>
<dbReference type="InterPro" id="IPR036864">
    <property type="entry name" value="Zn2-C6_fun-type_DNA-bd_sf"/>
</dbReference>
<feature type="compositionally biased region" description="Basic and acidic residues" evidence="8">
    <location>
        <begin position="1141"/>
        <end position="1150"/>
    </location>
</feature>
<dbReference type="Proteomes" id="UP001234581">
    <property type="component" value="Unassembled WGS sequence"/>
</dbReference>